<sequence>MWPFSVSATWAPFGVLSRVSMRMCLLHNMQLCPDIDDSTFTRYGSRSLATVIFRAPPSIPWLSRFCTISSPLGGYLNTRRNASGSVFPLLVSLCLVPVITTVPSTEYTQVWCPGTVHGYIRSERPACGPRSCIIYFPLTLRADGVAAASRAFQAIFCPIVFDICMSISTPNCDSDLFVYSVITTSELQSFTDESNGIATRSISHLILSWDVLSGPVLPSTRPSLRNTAFL</sequence>
<gene>
    <name evidence="2" type="ORF">NEOLEDRAFT_703269</name>
</gene>
<feature type="signal peptide" evidence="1">
    <location>
        <begin position="1"/>
        <end position="17"/>
    </location>
</feature>
<dbReference type="InParanoid" id="A0A165V4X0"/>
<evidence type="ECO:0008006" key="4">
    <source>
        <dbReference type="Google" id="ProtNLM"/>
    </source>
</evidence>
<evidence type="ECO:0000313" key="3">
    <source>
        <dbReference type="Proteomes" id="UP000076761"/>
    </source>
</evidence>
<name>A0A165V4X0_9AGAM</name>
<proteinExistence type="predicted"/>
<dbReference type="EMBL" id="KV425555">
    <property type="protein sequence ID" value="KZT29160.1"/>
    <property type="molecule type" value="Genomic_DNA"/>
</dbReference>
<keyword evidence="1" id="KW-0732">Signal</keyword>
<feature type="chain" id="PRO_5007867926" description="Secreted protein" evidence="1">
    <location>
        <begin position="18"/>
        <end position="230"/>
    </location>
</feature>
<accession>A0A165V4X0</accession>
<dbReference type="AlphaFoldDB" id="A0A165V4X0"/>
<protein>
    <recommendedName>
        <fullName evidence="4">Secreted protein</fullName>
    </recommendedName>
</protein>
<evidence type="ECO:0000256" key="1">
    <source>
        <dbReference type="SAM" id="SignalP"/>
    </source>
</evidence>
<reference evidence="2 3" key="1">
    <citation type="journal article" date="2016" name="Mol. Biol. Evol.">
        <title>Comparative Genomics of Early-Diverging Mushroom-Forming Fungi Provides Insights into the Origins of Lignocellulose Decay Capabilities.</title>
        <authorList>
            <person name="Nagy L.G."/>
            <person name="Riley R."/>
            <person name="Tritt A."/>
            <person name="Adam C."/>
            <person name="Daum C."/>
            <person name="Floudas D."/>
            <person name="Sun H."/>
            <person name="Yadav J.S."/>
            <person name="Pangilinan J."/>
            <person name="Larsson K.H."/>
            <person name="Matsuura K."/>
            <person name="Barry K."/>
            <person name="Labutti K."/>
            <person name="Kuo R."/>
            <person name="Ohm R.A."/>
            <person name="Bhattacharya S.S."/>
            <person name="Shirouzu T."/>
            <person name="Yoshinaga Y."/>
            <person name="Martin F.M."/>
            <person name="Grigoriev I.V."/>
            <person name="Hibbett D.S."/>
        </authorList>
    </citation>
    <scope>NUCLEOTIDE SEQUENCE [LARGE SCALE GENOMIC DNA]</scope>
    <source>
        <strain evidence="2 3">HHB14362 ss-1</strain>
    </source>
</reference>
<organism evidence="2 3">
    <name type="scientific">Neolentinus lepideus HHB14362 ss-1</name>
    <dbReference type="NCBI Taxonomy" id="1314782"/>
    <lineage>
        <taxon>Eukaryota</taxon>
        <taxon>Fungi</taxon>
        <taxon>Dikarya</taxon>
        <taxon>Basidiomycota</taxon>
        <taxon>Agaricomycotina</taxon>
        <taxon>Agaricomycetes</taxon>
        <taxon>Gloeophyllales</taxon>
        <taxon>Gloeophyllaceae</taxon>
        <taxon>Neolentinus</taxon>
    </lineage>
</organism>
<keyword evidence="3" id="KW-1185">Reference proteome</keyword>
<dbReference type="Proteomes" id="UP000076761">
    <property type="component" value="Unassembled WGS sequence"/>
</dbReference>
<evidence type="ECO:0000313" key="2">
    <source>
        <dbReference type="EMBL" id="KZT29160.1"/>
    </source>
</evidence>